<keyword evidence="1" id="KW-0238">DNA-binding</keyword>
<dbReference type="Pfam" id="PF25340">
    <property type="entry name" value="BCD_RFX"/>
    <property type="match status" value="1"/>
</dbReference>
<evidence type="ECO:0000256" key="2">
    <source>
        <dbReference type="SAM" id="MobiDB-lite"/>
    </source>
</evidence>
<dbReference type="GeneID" id="75828530"/>
<evidence type="ECO:0000259" key="4">
    <source>
        <dbReference type="Pfam" id="PF25340"/>
    </source>
</evidence>
<dbReference type="InterPro" id="IPR036388">
    <property type="entry name" value="WH-like_DNA-bd_sf"/>
</dbReference>
<sequence length="536" mass="59860">MPNRGGSDPHGLAHIDQVPWDDADISMMEPGDGNENMDFYRKSGAKDSKKSKKRSNANNDGEMRDLFDTNKAKSLEDVANELRGNERGPKAERKRQLYAMLCFGKLVRILFPNIQTRRLGVRGESKYHYVNFDLKEQPATERGTSHPFHAPNDIPTEKSPEVDFNTTITKDPAPPSAQPPRLDDVANRRSGTRATDRWIEECDILLYQRCTRLIAHLSHQVIPQRVMSSMRKISERLVGHIHESFRGQPSHVLEAKIGPATVFAGIMDRMLRVNVSAHAMVREMTNVANRDQMFVDWVQNINPRKIAECVPTRGMDDVVNLLLTELRDVLEPENVPQTEDFVMYMSSRSQEIRQNGQESARRATGRSHIERLEAFLMSLPSKFPYASHADIACSWLVLKVFIDEEIWFLAEAGGFLRTTSIRGDVGQDDSEAPSKRVSSSSGAVPDNAGPTESASPLTAAPTSPRVSNRAPFPPKPSDNFADTTPDVHDDSGIGIRTPDTDFHKFTFGNAEQLVDVDGVLDGAGRSDRPDELMMNA</sequence>
<dbReference type="OrthoDB" id="10056949at2759"/>
<gene>
    <name evidence="5" type="ORF">J7T54_002014</name>
</gene>
<evidence type="ECO:0000313" key="5">
    <source>
        <dbReference type="EMBL" id="KAI6782855.1"/>
    </source>
</evidence>
<keyword evidence="6" id="KW-1185">Reference proteome</keyword>
<feature type="compositionally biased region" description="Polar residues" evidence="2">
    <location>
        <begin position="450"/>
        <end position="466"/>
    </location>
</feature>
<comment type="caution">
    <text evidence="5">The sequence shown here is derived from an EMBL/GenBank/DDBJ whole genome shotgun (WGS) entry which is preliminary data.</text>
</comment>
<evidence type="ECO:0000313" key="6">
    <source>
        <dbReference type="Proteomes" id="UP001055219"/>
    </source>
</evidence>
<dbReference type="PANTHER" id="PTHR12619">
    <property type="entry name" value="RFX TRANSCRIPTION FACTOR FAMILY"/>
    <property type="match status" value="1"/>
</dbReference>
<dbReference type="AlphaFoldDB" id="A0A9Q0BFP2"/>
<name>A0A9Q0BFP2_9HYPO</name>
<dbReference type="InterPro" id="IPR057321">
    <property type="entry name" value="RFX1-4/6/8-like_BCD"/>
</dbReference>
<evidence type="ECO:0000259" key="3">
    <source>
        <dbReference type="Pfam" id="PF02257"/>
    </source>
</evidence>
<feature type="region of interest" description="Disordered" evidence="2">
    <location>
        <begin position="139"/>
        <end position="189"/>
    </location>
</feature>
<accession>A0A9Q0BFP2</accession>
<proteinExistence type="predicted"/>
<evidence type="ECO:0000256" key="1">
    <source>
        <dbReference type="ARBA" id="ARBA00023125"/>
    </source>
</evidence>
<feature type="domain" description="RFX-type winged-helix" evidence="3">
    <location>
        <begin position="102"/>
        <end position="135"/>
    </location>
</feature>
<dbReference type="InterPro" id="IPR039779">
    <property type="entry name" value="RFX-like"/>
</dbReference>
<dbReference type="GO" id="GO:0000978">
    <property type="term" value="F:RNA polymerase II cis-regulatory region sequence-specific DNA binding"/>
    <property type="evidence" value="ECO:0007669"/>
    <property type="project" value="TreeGrafter"/>
</dbReference>
<dbReference type="GO" id="GO:0000981">
    <property type="term" value="F:DNA-binding transcription factor activity, RNA polymerase II-specific"/>
    <property type="evidence" value="ECO:0007669"/>
    <property type="project" value="TreeGrafter"/>
</dbReference>
<dbReference type="EMBL" id="JAGIXG020000010">
    <property type="protein sequence ID" value="KAI6782855.1"/>
    <property type="molecule type" value="Genomic_DNA"/>
</dbReference>
<dbReference type="InterPro" id="IPR003150">
    <property type="entry name" value="DNA-bd_RFX"/>
</dbReference>
<dbReference type="Gene3D" id="1.10.10.10">
    <property type="entry name" value="Winged helix-like DNA-binding domain superfamily/Winged helix DNA-binding domain"/>
    <property type="match status" value="1"/>
</dbReference>
<feature type="region of interest" description="Disordered" evidence="2">
    <location>
        <begin position="420"/>
        <end position="499"/>
    </location>
</feature>
<feature type="region of interest" description="Disordered" evidence="2">
    <location>
        <begin position="1"/>
        <end position="72"/>
    </location>
</feature>
<dbReference type="PANTHER" id="PTHR12619:SF5">
    <property type="entry name" value="TRANSCRIPTION FACTOR RFX4"/>
    <property type="match status" value="1"/>
</dbReference>
<dbReference type="RefSeq" id="XP_051363711.1">
    <property type="nucleotide sequence ID" value="XM_051504608.1"/>
</dbReference>
<reference evidence="5" key="1">
    <citation type="journal article" date="2021" name="J Fungi (Basel)">
        <title>Genomic and Metabolomic Analyses of the Marine Fungus Emericellopsis cladophorae: Insights into Saltwater Adaptability Mechanisms and Its Biosynthetic Potential.</title>
        <authorList>
            <person name="Goncalves M.F.M."/>
            <person name="Hilario S."/>
            <person name="Van de Peer Y."/>
            <person name="Esteves A.C."/>
            <person name="Alves A."/>
        </authorList>
    </citation>
    <scope>NUCLEOTIDE SEQUENCE</scope>
    <source>
        <strain evidence="5">MUM 19.33</strain>
    </source>
</reference>
<dbReference type="InterPro" id="IPR036390">
    <property type="entry name" value="WH_DNA-bd_sf"/>
</dbReference>
<reference evidence="5" key="2">
    <citation type="submission" date="2022-07" db="EMBL/GenBank/DDBJ databases">
        <authorList>
            <person name="Goncalves M.F.M."/>
            <person name="Hilario S."/>
            <person name="Van De Peer Y."/>
            <person name="Esteves A.C."/>
            <person name="Alves A."/>
        </authorList>
    </citation>
    <scope>NUCLEOTIDE SEQUENCE</scope>
    <source>
        <strain evidence="5">MUM 19.33</strain>
    </source>
</reference>
<dbReference type="Proteomes" id="UP001055219">
    <property type="component" value="Unassembled WGS sequence"/>
</dbReference>
<feature type="compositionally biased region" description="Basic and acidic residues" evidence="2">
    <location>
        <begin position="38"/>
        <end position="48"/>
    </location>
</feature>
<organism evidence="5 6">
    <name type="scientific">Emericellopsis cladophorae</name>
    <dbReference type="NCBI Taxonomy" id="2686198"/>
    <lineage>
        <taxon>Eukaryota</taxon>
        <taxon>Fungi</taxon>
        <taxon>Dikarya</taxon>
        <taxon>Ascomycota</taxon>
        <taxon>Pezizomycotina</taxon>
        <taxon>Sordariomycetes</taxon>
        <taxon>Hypocreomycetidae</taxon>
        <taxon>Hypocreales</taxon>
        <taxon>Bionectriaceae</taxon>
        <taxon>Emericellopsis</taxon>
    </lineage>
</organism>
<dbReference type="Pfam" id="PF02257">
    <property type="entry name" value="RFX_DNA_binding"/>
    <property type="match status" value="1"/>
</dbReference>
<dbReference type="SUPFAM" id="SSF46785">
    <property type="entry name" value="Winged helix' DNA-binding domain"/>
    <property type="match status" value="1"/>
</dbReference>
<feature type="compositionally biased region" description="Basic and acidic residues" evidence="2">
    <location>
        <begin position="61"/>
        <end position="72"/>
    </location>
</feature>
<protein>
    <submittedName>
        <fullName evidence="5">DNA damage and replication checkpoint protein</fullName>
    </submittedName>
</protein>
<feature type="domain" description="RFX1-4/6/8-like BCD" evidence="4">
    <location>
        <begin position="197"/>
        <end position="366"/>
    </location>
</feature>